<dbReference type="EMBL" id="QJNS01000026">
    <property type="protein sequence ID" value="RYO92554.1"/>
    <property type="molecule type" value="Genomic_DNA"/>
</dbReference>
<keyword evidence="2" id="KW-1185">Reference proteome</keyword>
<comment type="caution">
    <text evidence="1">The sequence shown here is derived from an EMBL/GenBank/DDBJ whole genome shotgun (WGS) entry which is preliminary data.</text>
</comment>
<reference evidence="1 2" key="1">
    <citation type="submission" date="2018-06" db="EMBL/GenBank/DDBJ databases">
        <title>Complete Genomes of Monosporascus.</title>
        <authorList>
            <person name="Robinson A.J."/>
            <person name="Natvig D.O."/>
        </authorList>
    </citation>
    <scope>NUCLEOTIDE SEQUENCE [LARGE SCALE GENOMIC DNA]</scope>
    <source>
        <strain evidence="1 2">CBS 609.92</strain>
    </source>
</reference>
<proteinExistence type="predicted"/>
<gene>
    <name evidence="1" type="ORF">DL762_001588</name>
</gene>
<protein>
    <submittedName>
        <fullName evidence="1">Uncharacterized protein</fullName>
    </submittedName>
</protein>
<name>A0ABY0HH61_9PEZI</name>
<evidence type="ECO:0000313" key="2">
    <source>
        <dbReference type="Proteomes" id="UP000294003"/>
    </source>
</evidence>
<accession>A0ABY0HH61</accession>
<evidence type="ECO:0000313" key="1">
    <source>
        <dbReference type="EMBL" id="RYO92554.1"/>
    </source>
</evidence>
<organism evidence="1 2">
    <name type="scientific">Monosporascus cannonballus</name>
    <dbReference type="NCBI Taxonomy" id="155416"/>
    <lineage>
        <taxon>Eukaryota</taxon>
        <taxon>Fungi</taxon>
        <taxon>Dikarya</taxon>
        <taxon>Ascomycota</taxon>
        <taxon>Pezizomycotina</taxon>
        <taxon>Sordariomycetes</taxon>
        <taxon>Xylariomycetidae</taxon>
        <taxon>Xylariales</taxon>
        <taxon>Xylariales incertae sedis</taxon>
        <taxon>Monosporascus</taxon>
    </lineage>
</organism>
<sequence length="112" mass="12389">MAEVRPPSSLDQGVAFNNLLPLANLSGFWVMAEQGILGPRDELYHLEGGERFPDEHNEDADRPLDTPWGAIQQASDVYNKDADKPLDIRPEVPNAIIKTTRTTGDNISRPGH</sequence>
<dbReference type="Proteomes" id="UP000294003">
    <property type="component" value="Unassembled WGS sequence"/>
</dbReference>